<dbReference type="InterPro" id="IPR003495">
    <property type="entry name" value="CobW/HypB/UreG_nucleotide-bd"/>
</dbReference>
<keyword evidence="3" id="KW-0143">Chaperone</keyword>
<reference evidence="7 8" key="1">
    <citation type="submission" date="2023-08" db="EMBL/GenBank/DDBJ databases">
        <authorList>
            <person name="Girao M."/>
            <person name="Carvalho M.F."/>
        </authorList>
    </citation>
    <scope>NUCLEOTIDE SEQUENCE [LARGE SCALE GENOMIC DNA]</scope>
    <source>
        <strain evidence="7 8">CC-R104</strain>
    </source>
</reference>
<dbReference type="Gene3D" id="3.30.1220.10">
    <property type="entry name" value="CobW-like, C-terminal domain"/>
    <property type="match status" value="1"/>
</dbReference>
<evidence type="ECO:0000313" key="8">
    <source>
        <dbReference type="Proteomes" id="UP001331936"/>
    </source>
</evidence>
<comment type="similarity">
    <text evidence="4">Belongs to the SIMIBI class G3E GTPase family. ZNG1 subfamily.</text>
</comment>
<name>A0ABU7JMD5_9NOCA</name>
<evidence type="ECO:0000256" key="4">
    <source>
        <dbReference type="ARBA" id="ARBA00034320"/>
    </source>
</evidence>
<dbReference type="InterPro" id="IPR027417">
    <property type="entry name" value="P-loop_NTPase"/>
</dbReference>
<dbReference type="Pfam" id="PF07683">
    <property type="entry name" value="CobW_C"/>
    <property type="match status" value="1"/>
</dbReference>
<feature type="domain" description="CobW C-terminal" evidence="6">
    <location>
        <begin position="236"/>
        <end position="327"/>
    </location>
</feature>
<evidence type="ECO:0000256" key="2">
    <source>
        <dbReference type="ARBA" id="ARBA00022801"/>
    </source>
</evidence>
<keyword evidence="2" id="KW-0378">Hydrolase</keyword>
<dbReference type="Pfam" id="PF02492">
    <property type="entry name" value="cobW"/>
    <property type="match status" value="1"/>
</dbReference>
<dbReference type="SMART" id="SM00833">
    <property type="entry name" value="CobW_C"/>
    <property type="match status" value="1"/>
</dbReference>
<dbReference type="EMBL" id="JAUZMZ010000011">
    <property type="protein sequence ID" value="MEE2031202.1"/>
    <property type="molecule type" value="Genomic_DNA"/>
</dbReference>
<dbReference type="InterPro" id="IPR011629">
    <property type="entry name" value="CobW-like_C"/>
</dbReference>
<keyword evidence="1" id="KW-0547">Nucleotide-binding</keyword>
<dbReference type="Gene3D" id="3.40.50.300">
    <property type="entry name" value="P-loop containing nucleotide triphosphate hydrolases"/>
    <property type="match status" value="1"/>
</dbReference>
<organism evidence="7 8">
    <name type="scientific">Rhodococcus chondri</name>
    <dbReference type="NCBI Taxonomy" id="3065941"/>
    <lineage>
        <taxon>Bacteria</taxon>
        <taxon>Bacillati</taxon>
        <taxon>Actinomycetota</taxon>
        <taxon>Actinomycetes</taxon>
        <taxon>Mycobacteriales</taxon>
        <taxon>Nocardiaceae</taxon>
        <taxon>Rhodococcus</taxon>
    </lineage>
</organism>
<comment type="caution">
    <text evidence="7">The sequence shown here is derived from an EMBL/GenBank/DDBJ whole genome shotgun (WGS) entry which is preliminary data.</text>
</comment>
<accession>A0ABU7JMD5</accession>
<evidence type="ECO:0000313" key="7">
    <source>
        <dbReference type="EMBL" id="MEE2031202.1"/>
    </source>
</evidence>
<dbReference type="SUPFAM" id="SSF90002">
    <property type="entry name" value="Hypothetical protein YjiA, C-terminal domain"/>
    <property type="match status" value="1"/>
</dbReference>
<evidence type="ECO:0000256" key="5">
    <source>
        <dbReference type="ARBA" id="ARBA00049117"/>
    </source>
</evidence>
<dbReference type="PANTHER" id="PTHR13748">
    <property type="entry name" value="COBW-RELATED"/>
    <property type="match status" value="1"/>
</dbReference>
<comment type="catalytic activity">
    <reaction evidence="5">
        <text>GTP + H2O = GDP + phosphate + H(+)</text>
        <dbReference type="Rhea" id="RHEA:19669"/>
        <dbReference type="ChEBI" id="CHEBI:15377"/>
        <dbReference type="ChEBI" id="CHEBI:15378"/>
        <dbReference type="ChEBI" id="CHEBI:37565"/>
        <dbReference type="ChEBI" id="CHEBI:43474"/>
        <dbReference type="ChEBI" id="CHEBI:58189"/>
    </reaction>
    <physiologicalReaction direction="left-to-right" evidence="5">
        <dbReference type="Rhea" id="RHEA:19670"/>
    </physiologicalReaction>
</comment>
<dbReference type="PANTHER" id="PTHR13748:SF62">
    <property type="entry name" value="COBW DOMAIN-CONTAINING PROTEIN"/>
    <property type="match status" value="1"/>
</dbReference>
<evidence type="ECO:0000256" key="1">
    <source>
        <dbReference type="ARBA" id="ARBA00022741"/>
    </source>
</evidence>
<gene>
    <name evidence="7" type="ORF">Q8814_03575</name>
</gene>
<dbReference type="SUPFAM" id="SSF52540">
    <property type="entry name" value="P-loop containing nucleoside triphosphate hydrolases"/>
    <property type="match status" value="1"/>
</dbReference>
<keyword evidence="8" id="KW-1185">Reference proteome</keyword>
<dbReference type="CDD" id="cd03112">
    <property type="entry name" value="CobW-like"/>
    <property type="match status" value="1"/>
</dbReference>
<proteinExistence type="inferred from homology"/>
<dbReference type="Proteomes" id="UP001331936">
    <property type="component" value="Unassembled WGS sequence"/>
</dbReference>
<sequence length="346" mass="37448">MGEKAKRQIPVVVVAGFLGSGKTTLLNHLLRNTRGARIGVIVNDFGSVNIDSMMVAGQVDSMVSLSNGCLCCAVDVSDMDAMLDKLAHRSSELDVIVVEASGLAEPRNMIRLVAGSENEYVAYGGLVLVVDAAEFEATRARHPEVEQHVALADLVLLNKTDRIDGDMHDDLLGRLCALNSRAAVVSTEHGRIDPGLLFDIPERPGPQPGEQLTLDRLLYEDDHGDDAEHGHLHDGYDAITFESPDVLHPRMLVDFLENQPAGVFRIKGYVRVAAGLRASTYLLHTVGDHIRFEPAGRGEPVPDGTQLVVIGADLDTDAAHEQLARCVATEPVSADAMYAVHRFTPR</sequence>
<evidence type="ECO:0000259" key="6">
    <source>
        <dbReference type="SMART" id="SM00833"/>
    </source>
</evidence>
<evidence type="ECO:0000256" key="3">
    <source>
        <dbReference type="ARBA" id="ARBA00023186"/>
    </source>
</evidence>
<protein>
    <submittedName>
        <fullName evidence="7">GTP-binding protein</fullName>
    </submittedName>
</protein>
<dbReference type="InterPro" id="IPR036627">
    <property type="entry name" value="CobW-likC_sf"/>
</dbReference>
<dbReference type="InterPro" id="IPR051316">
    <property type="entry name" value="Zinc-reg_GTPase_activator"/>
</dbReference>